<feature type="region of interest" description="Disordered" evidence="1">
    <location>
        <begin position="75"/>
        <end position="107"/>
    </location>
</feature>
<sequence>MPYSPSQWKTAQTLWIGLPSAGLVVNFSLIMCVELHWKEWNGKYPRLSREGGSPLCKNRKETEKELDELNMLEGRLHREREREGSEVVELQQSGQESNHGEDTEPQSFLLSILSLTVHNERD</sequence>
<dbReference type="RefSeq" id="XP_024726388.1">
    <property type="nucleotide sequence ID" value="XM_024882220.1"/>
</dbReference>
<dbReference type="EMBL" id="KZ613921">
    <property type="protein sequence ID" value="PMD49484.1"/>
    <property type="molecule type" value="Genomic_DNA"/>
</dbReference>
<keyword evidence="2" id="KW-1133">Transmembrane helix</keyword>
<gene>
    <name evidence="3" type="ORF">K444DRAFT_623033</name>
</gene>
<feature type="compositionally biased region" description="Basic and acidic residues" evidence="1">
    <location>
        <begin position="75"/>
        <end position="85"/>
    </location>
</feature>
<accession>A0A2J6SFF3</accession>
<keyword evidence="2" id="KW-0812">Transmembrane</keyword>
<feature type="transmembrane region" description="Helical" evidence="2">
    <location>
        <begin position="12"/>
        <end position="37"/>
    </location>
</feature>
<evidence type="ECO:0000256" key="2">
    <source>
        <dbReference type="SAM" id="Phobius"/>
    </source>
</evidence>
<reference evidence="3 4" key="1">
    <citation type="submission" date="2016-04" db="EMBL/GenBank/DDBJ databases">
        <title>A degradative enzymes factory behind the ericoid mycorrhizal symbiosis.</title>
        <authorList>
            <consortium name="DOE Joint Genome Institute"/>
            <person name="Martino E."/>
            <person name="Morin E."/>
            <person name="Grelet G."/>
            <person name="Kuo A."/>
            <person name="Kohler A."/>
            <person name="Daghino S."/>
            <person name="Barry K."/>
            <person name="Choi C."/>
            <person name="Cichocki N."/>
            <person name="Clum A."/>
            <person name="Copeland A."/>
            <person name="Hainaut M."/>
            <person name="Haridas S."/>
            <person name="Labutti K."/>
            <person name="Lindquist E."/>
            <person name="Lipzen A."/>
            <person name="Khouja H.-R."/>
            <person name="Murat C."/>
            <person name="Ohm R."/>
            <person name="Olson A."/>
            <person name="Spatafora J."/>
            <person name="Veneault-Fourrey C."/>
            <person name="Henrissat B."/>
            <person name="Grigoriev I."/>
            <person name="Martin F."/>
            <person name="Perotto S."/>
        </authorList>
    </citation>
    <scope>NUCLEOTIDE SEQUENCE [LARGE SCALE GENOMIC DNA]</scope>
    <source>
        <strain evidence="3 4">E</strain>
    </source>
</reference>
<dbReference type="AlphaFoldDB" id="A0A2J6SFF3"/>
<name>A0A2J6SFF3_9HELO</name>
<evidence type="ECO:0000313" key="4">
    <source>
        <dbReference type="Proteomes" id="UP000235371"/>
    </source>
</evidence>
<organism evidence="3 4">
    <name type="scientific">Hyaloscypha bicolor E</name>
    <dbReference type="NCBI Taxonomy" id="1095630"/>
    <lineage>
        <taxon>Eukaryota</taxon>
        <taxon>Fungi</taxon>
        <taxon>Dikarya</taxon>
        <taxon>Ascomycota</taxon>
        <taxon>Pezizomycotina</taxon>
        <taxon>Leotiomycetes</taxon>
        <taxon>Helotiales</taxon>
        <taxon>Hyaloscyphaceae</taxon>
        <taxon>Hyaloscypha</taxon>
        <taxon>Hyaloscypha bicolor</taxon>
    </lineage>
</organism>
<dbReference type="Proteomes" id="UP000235371">
    <property type="component" value="Unassembled WGS sequence"/>
</dbReference>
<keyword evidence="2" id="KW-0472">Membrane</keyword>
<protein>
    <submittedName>
        <fullName evidence="3">Uncharacterized protein</fullName>
    </submittedName>
</protein>
<evidence type="ECO:0000256" key="1">
    <source>
        <dbReference type="SAM" id="MobiDB-lite"/>
    </source>
</evidence>
<dbReference type="GeneID" id="36590297"/>
<evidence type="ECO:0000313" key="3">
    <source>
        <dbReference type="EMBL" id="PMD49484.1"/>
    </source>
</evidence>
<keyword evidence="4" id="KW-1185">Reference proteome</keyword>
<dbReference type="InParanoid" id="A0A2J6SFF3"/>
<proteinExistence type="predicted"/>